<proteinExistence type="predicted"/>
<sequence>MLWIITCARSGMYGRADSAGEWASLSGRCHCFIYSVERIEPYCNILEPVWRRGGIVTSDLTLLEVLVKPFKAGDRLLQGIYPDLLDAEEIERVPLSPVLLEQAASLRAATGIKTPDAIHAACALARKAVLFISNDKALQCIPELPFAYLNN</sequence>
<dbReference type="Gene3D" id="3.40.50.1010">
    <property type="entry name" value="5'-nuclease"/>
    <property type="match status" value="1"/>
</dbReference>
<accession>A0A450WLC4</accession>
<reference evidence="2" key="1">
    <citation type="submission" date="2019-02" db="EMBL/GenBank/DDBJ databases">
        <authorList>
            <person name="Gruber-Vodicka R. H."/>
            <person name="Seah K. B. B."/>
        </authorList>
    </citation>
    <scope>NUCLEOTIDE SEQUENCE</scope>
    <source>
        <strain evidence="2">BECK_S313</strain>
    </source>
</reference>
<dbReference type="InterPro" id="IPR029060">
    <property type="entry name" value="PIN-like_dom_sf"/>
</dbReference>
<gene>
    <name evidence="2" type="ORF">BECKLPF1236B_GA0070989_11257</name>
</gene>
<name>A0A450WLC4_9GAMM</name>
<dbReference type="InterPro" id="IPR002716">
    <property type="entry name" value="PIN_dom"/>
</dbReference>
<dbReference type="SUPFAM" id="SSF88723">
    <property type="entry name" value="PIN domain-like"/>
    <property type="match status" value="1"/>
</dbReference>
<organism evidence="2">
    <name type="scientific">Candidatus Kentrum sp. LPFa</name>
    <dbReference type="NCBI Taxonomy" id="2126335"/>
    <lineage>
        <taxon>Bacteria</taxon>
        <taxon>Pseudomonadati</taxon>
        <taxon>Pseudomonadota</taxon>
        <taxon>Gammaproteobacteria</taxon>
        <taxon>Candidatus Kentrum</taxon>
    </lineage>
</organism>
<dbReference type="EMBL" id="CAADFK010000125">
    <property type="protein sequence ID" value="VFK17798.1"/>
    <property type="molecule type" value="Genomic_DNA"/>
</dbReference>
<feature type="domain" description="PIN" evidence="1">
    <location>
        <begin position="32"/>
        <end position="139"/>
    </location>
</feature>
<dbReference type="Pfam" id="PF01850">
    <property type="entry name" value="PIN"/>
    <property type="match status" value="1"/>
</dbReference>
<protein>
    <submittedName>
        <fullName evidence="2">PIN domain-containing protein</fullName>
    </submittedName>
</protein>
<evidence type="ECO:0000313" key="2">
    <source>
        <dbReference type="EMBL" id="VFK17798.1"/>
    </source>
</evidence>
<dbReference type="AlphaFoldDB" id="A0A450WLC4"/>
<evidence type="ECO:0000259" key="1">
    <source>
        <dbReference type="Pfam" id="PF01850"/>
    </source>
</evidence>